<comment type="caution">
    <text evidence="9">The sequence shown here is derived from an EMBL/GenBank/DDBJ whole genome shotgun (WGS) entry which is preliminary data.</text>
</comment>
<evidence type="ECO:0000256" key="3">
    <source>
        <dbReference type="ARBA" id="ARBA00022448"/>
    </source>
</evidence>
<keyword evidence="4" id="KW-1003">Cell membrane</keyword>
<evidence type="ECO:0000256" key="7">
    <source>
        <dbReference type="ARBA" id="ARBA00023136"/>
    </source>
</evidence>
<dbReference type="SUPFAM" id="SSF81345">
    <property type="entry name" value="ABC transporter involved in vitamin B12 uptake, BtuC"/>
    <property type="match status" value="1"/>
</dbReference>
<feature type="transmembrane region" description="Helical" evidence="8">
    <location>
        <begin position="204"/>
        <end position="227"/>
    </location>
</feature>
<organism evidence="9 10">
    <name type="scientific">Salibacterium lacus</name>
    <dbReference type="NCBI Taxonomy" id="1898109"/>
    <lineage>
        <taxon>Bacteria</taxon>
        <taxon>Bacillati</taxon>
        <taxon>Bacillota</taxon>
        <taxon>Bacilli</taxon>
        <taxon>Bacillales</taxon>
        <taxon>Bacillaceae</taxon>
    </lineage>
</organism>
<evidence type="ECO:0000256" key="5">
    <source>
        <dbReference type="ARBA" id="ARBA00022692"/>
    </source>
</evidence>
<dbReference type="Pfam" id="PF01032">
    <property type="entry name" value="FecCD"/>
    <property type="match status" value="1"/>
</dbReference>
<feature type="transmembrane region" description="Helical" evidence="8">
    <location>
        <begin position="248"/>
        <end position="274"/>
    </location>
</feature>
<comment type="similarity">
    <text evidence="2">Belongs to the binding-protein-dependent transport system permease family. FecCD subfamily.</text>
</comment>
<dbReference type="InterPro" id="IPR000522">
    <property type="entry name" value="ABC_transptr_permease_BtuC"/>
</dbReference>
<feature type="transmembrane region" description="Helical" evidence="8">
    <location>
        <begin position="316"/>
        <end position="335"/>
    </location>
</feature>
<dbReference type="Gene3D" id="1.10.3470.10">
    <property type="entry name" value="ABC transporter involved in vitamin B12 uptake, BtuC"/>
    <property type="match status" value="1"/>
</dbReference>
<evidence type="ECO:0000256" key="1">
    <source>
        <dbReference type="ARBA" id="ARBA00004651"/>
    </source>
</evidence>
<evidence type="ECO:0000256" key="8">
    <source>
        <dbReference type="SAM" id="Phobius"/>
    </source>
</evidence>
<feature type="transmembrane region" description="Helical" evidence="8">
    <location>
        <begin position="21"/>
        <end position="41"/>
    </location>
</feature>
<dbReference type="PANTHER" id="PTHR30472:SF24">
    <property type="entry name" value="FERRIC ENTEROBACTIN TRANSPORT SYSTEM PERMEASE PROTEIN FEPG"/>
    <property type="match status" value="1"/>
</dbReference>
<protein>
    <submittedName>
        <fullName evidence="9">FecCD family ABC transporter permease</fullName>
    </submittedName>
</protein>
<evidence type="ECO:0000256" key="2">
    <source>
        <dbReference type="ARBA" id="ARBA00007935"/>
    </source>
</evidence>
<feature type="transmembrane region" description="Helical" evidence="8">
    <location>
        <begin position="129"/>
        <end position="147"/>
    </location>
</feature>
<keyword evidence="7 8" id="KW-0472">Membrane</keyword>
<proteinExistence type="inferred from homology"/>
<evidence type="ECO:0000313" key="9">
    <source>
        <dbReference type="EMBL" id="MFD2706286.1"/>
    </source>
</evidence>
<dbReference type="EMBL" id="JBHUML010000003">
    <property type="protein sequence ID" value="MFD2706286.1"/>
    <property type="molecule type" value="Genomic_DNA"/>
</dbReference>
<name>A0ABW5T2S5_9BACI</name>
<gene>
    <name evidence="9" type="ORF">ACFSUB_12490</name>
</gene>
<dbReference type="PANTHER" id="PTHR30472">
    <property type="entry name" value="FERRIC ENTEROBACTIN TRANSPORT SYSTEM PERMEASE PROTEIN"/>
    <property type="match status" value="1"/>
</dbReference>
<feature type="transmembrane region" description="Helical" evidence="8">
    <location>
        <begin position="75"/>
        <end position="93"/>
    </location>
</feature>
<comment type="subcellular location">
    <subcellularLocation>
        <location evidence="1">Cell membrane</location>
        <topology evidence="1">Multi-pass membrane protein</topology>
    </subcellularLocation>
</comment>
<keyword evidence="5 8" id="KW-0812">Transmembrane</keyword>
<feature type="transmembrane region" description="Helical" evidence="8">
    <location>
        <begin position="105"/>
        <end position="123"/>
    </location>
</feature>
<evidence type="ECO:0000256" key="6">
    <source>
        <dbReference type="ARBA" id="ARBA00022989"/>
    </source>
</evidence>
<evidence type="ECO:0000313" key="10">
    <source>
        <dbReference type="Proteomes" id="UP001597520"/>
    </source>
</evidence>
<feature type="transmembrane region" description="Helical" evidence="8">
    <location>
        <begin position="159"/>
        <end position="179"/>
    </location>
</feature>
<evidence type="ECO:0000256" key="4">
    <source>
        <dbReference type="ARBA" id="ARBA00022475"/>
    </source>
</evidence>
<keyword evidence="6 8" id="KW-1133">Transmembrane helix</keyword>
<dbReference type="Proteomes" id="UP001597520">
    <property type="component" value="Unassembled WGS sequence"/>
</dbReference>
<dbReference type="RefSeq" id="WP_380713584.1">
    <property type="nucleotide sequence ID" value="NZ_JBHUML010000003.1"/>
</dbReference>
<dbReference type="CDD" id="cd06550">
    <property type="entry name" value="TM_ABC_iron-siderophores_like"/>
    <property type="match status" value="1"/>
</dbReference>
<accession>A0ABW5T2S5</accession>
<dbReference type="InterPro" id="IPR037294">
    <property type="entry name" value="ABC_BtuC-like"/>
</dbReference>
<keyword evidence="10" id="KW-1185">Reference proteome</keyword>
<keyword evidence="3" id="KW-0813">Transport</keyword>
<reference evidence="10" key="1">
    <citation type="journal article" date="2019" name="Int. J. Syst. Evol. Microbiol.">
        <title>The Global Catalogue of Microorganisms (GCM) 10K type strain sequencing project: providing services to taxonomists for standard genome sequencing and annotation.</title>
        <authorList>
            <consortium name="The Broad Institute Genomics Platform"/>
            <consortium name="The Broad Institute Genome Sequencing Center for Infectious Disease"/>
            <person name="Wu L."/>
            <person name="Ma J."/>
        </authorList>
    </citation>
    <scope>NUCLEOTIDE SEQUENCE [LARGE SCALE GENOMIC DNA]</scope>
    <source>
        <strain evidence="10">KCTC 33792</strain>
    </source>
</reference>
<sequence>MKKQAMTIITAGRRKRWRRWIIMNSLLGLLSIVLCCAMLLLGNTIYTLEEVIGALSGEASDGASFAVTTIRLPRMLAGLFAGFAFGIAGNTFQTMLRNPLANPDILGITSGSSVAALFCILVLQTSDTTASIASVISGLGTAALIYILSRGSSFAVGRLIIVGIGIQAMLTAVISYLLMEGAREDLPTALQWLNGSLNGAQMDALLPLFLTVAVCAPVVLALGKHLSTLELGEQSAFSLGLNTDKTRVLLIVSSVCMIALAASVTGPISFVAFLSGPIAKRLAGSGSSNALPAGLVGVNLVLGADLIGQFAFDVRFPAGIITGVLGAPFLLYLLIRMNRKGSL</sequence>